<reference evidence="2" key="2">
    <citation type="submission" date="2023-05" db="EMBL/GenBank/DDBJ databases">
        <authorList>
            <consortium name="Lawrence Berkeley National Laboratory"/>
            <person name="Steindorff A."/>
            <person name="Hensen N."/>
            <person name="Bonometti L."/>
            <person name="Westerberg I."/>
            <person name="Brannstrom I.O."/>
            <person name="Guillou S."/>
            <person name="Cros-Aarteil S."/>
            <person name="Calhoun S."/>
            <person name="Haridas S."/>
            <person name="Kuo A."/>
            <person name="Mondo S."/>
            <person name="Pangilinan J."/>
            <person name="Riley R."/>
            <person name="Labutti K."/>
            <person name="Andreopoulos B."/>
            <person name="Lipzen A."/>
            <person name="Chen C."/>
            <person name="Yanf M."/>
            <person name="Daum C."/>
            <person name="Ng V."/>
            <person name="Clum A."/>
            <person name="Ohm R."/>
            <person name="Martin F."/>
            <person name="Silar P."/>
            <person name="Natvig D."/>
            <person name="Lalanne C."/>
            <person name="Gautier V."/>
            <person name="Ament-Velasquez S.L."/>
            <person name="Kruys A."/>
            <person name="Hutchinson M.I."/>
            <person name="Powell A.J."/>
            <person name="Barry K."/>
            <person name="Miller A.N."/>
            <person name="Grigoriev I.V."/>
            <person name="Debuchy R."/>
            <person name="Gladieux P."/>
            <person name="Thoren M.H."/>
            <person name="Johannesson H."/>
        </authorList>
    </citation>
    <scope>NUCLEOTIDE SEQUENCE</scope>
    <source>
        <strain evidence="2">CBS 990.96</strain>
    </source>
</reference>
<evidence type="ECO:0000313" key="2">
    <source>
        <dbReference type="EMBL" id="KAK4224049.1"/>
    </source>
</evidence>
<name>A0AAN7BII4_9PEZI</name>
<dbReference type="PANTHER" id="PTHR34618">
    <property type="entry name" value="SURFACE PROTEIN MAS1, PUTATIVE-RELATED"/>
    <property type="match status" value="1"/>
</dbReference>
<feature type="signal peptide" evidence="1">
    <location>
        <begin position="1"/>
        <end position="19"/>
    </location>
</feature>
<dbReference type="AlphaFoldDB" id="A0AAN7BII4"/>
<dbReference type="PANTHER" id="PTHR34618:SF1">
    <property type="entry name" value="SECRETED PROTEIN"/>
    <property type="match status" value="1"/>
</dbReference>
<sequence>MHPSSFLALTATIIPLVSAHGTLTQIRGANGVNMNGLSISSNARNRNSAANTAIIRDSDIRSGRASPLGRTSRGGTVTAASALQSFSRTNSLPTASDDGIITVIYHQINGDGAGPLDAAVDGISGGTQANAFRNAQVIQNVPGTRGNGGKSNTDFTVTVKMPAGMTCDATVGGVENVCIVRIRNAAAAGPFGGAAAFTQSARSRKRALEFRTAGRNGVPFIA</sequence>
<dbReference type="Proteomes" id="UP001301958">
    <property type="component" value="Unassembled WGS sequence"/>
</dbReference>
<protein>
    <submittedName>
        <fullName evidence="2">Uncharacterized protein</fullName>
    </submittedName>
</protein>
<keyword evidence="3" id="KW-1185">Reference proteome</keyword>
<evidence type="ECO:0000313" key="3">
    <source>
        <dbReference type="Proteomes" id="UP001301958"/>
    </source>
</evidence>
<dbReference type="EMBL" id="MU865405">
    <property type="protein sequence ID" value="KAK4224049.1"/>
    <property type="molecule type" value="Genomic_DNA"/>
</dbReference>
<comment type="caution">
    <text evidence="2">The sequence shown here is derived from an EMBL/GenBank/DDBJ whole genome shotgun (WGS) entry which is preliminary data.</text>
</comment>
<accession>A0AAN7BII4</accession>
<dbReference type="InterPro" id="IPR021476">
    <property type="entry name" value="Egh16-like"/>
</dbReference>
<dbReference type="Pfam" id="PF11327">
    <property type="entry name" value="Egh16-like"/>
    <property type="match status" value="1"/>
</dbReference>
<organism evidence="2 3">
    <name type="scientific">Podospora fimiseda</name>
    <dbReference type="NCBI Taxonomy" id="252190"/>
    <lineage>
        <taxon>Eukaryota</taxon>
        <taxon>Fungi</taxon>
        <taxon>Dikarya</taxon>
        <taxon>Ascomycota</taxon>
        <taxon>Pezizomycotina</taxon>
        <taxon>Sordariomycetes</taxon>
        <taxon>Sordariomycetidae</taxon>
        <taxon>Sordariales</taxon>
        <taxon>Podosporaceae</taxon>
        <taxon>Podospora</taxon>
    </lineage>
</organism>
<evidence type="ECO:0000256" key="1">
    <source>
        <dbReference type="SAM" id="SignalP"/>
    </source>
</evidence>
<reference evidence="2" key="1">
    <citation type="journal article" date="2023" name="Mol. Phylogenet. Evol.">
        <title>Genome-scale phylogeny and comparative genomics of the fungal order Sordariales.</title>
        <authorList>
            <person name="Hensen N."/>
            <person name="Bonometti L."/>
            <person name="Westerberg I."/>
            <person name="Brannstrom I.O."/>
            <person name="Guillou S."/>
            <person name="Cros-Aarteil S."/>
            <person name="Calhoun S."/>
            <person name="Haridas S."/>
            <person name="Kuo A."/>
            <person name="Mondo S."/>
            <person name="Pangilinan J."/>
            <person name="Riley R."/>
            <person name="LaButti K."/>
            <person name="Andreopoulos B."/>
            <person name="Lipzen A."/>
            <person name="Chen C."/>
            <person name="Yan M."/>
            <person name="Daum C."/>
            <person name="Ng V."/>
            <person name="Clum A."/>
            <person name="Steindorff A."/>
            <person name="Ohm R.A."/>
            <person name="Martin F."/>
            <person name="Silar P."/>
            <person name="Natvig D.O."/>
            <person name="Lalanne C."/>
            <person name="Gautier V."/>
            <person name="Ament-Velasquez S.L."/>
            <person name="Kruys A."/>
            <person name="Hutchinson M.I."/>
            <person name="Powell A.J."/>
            <person name="Barry K."/>
            <person name="Miller A.N."/>
            <person name="Grigoriev I.V."/>
            <person name="Debuchy R."/>
            <person name="Gladieux P."/>
            <person name="Hiltunen Thoren M."/>
            <person name="Johannesson H."/>
        </authorList>
    </citation>
    <scope>NUCLEOTIDE SEQUENCE</scope>
    <source>
        <strain evidence="2">CBS 990.96</strain>
    </source>
</reference>
<feature type="chain" id="PRO_5042898533" evidence="1">
    <location>
        <begin position="20"/>
        <end position="222"/>
    </location>
</feature>
<gene>
    <name evidence="2" type="ORF">QBC38DRAFT_515712</name>
</gene>
<proteinExistence type="predicted"/>
<keyword evidence="1" id="KW-0732">Signal</keyword>